<comment type="caution">
    <text evidence="1">The sequence shown here is derived from an EMBL/GenBank/DDBJ whole genome shotgun (WGS) entry which is preliminary data.</text>
</comment>
<proteinExistence type="predicted"/>
<protein>
    <submittedName>
        <fullName evidence="1">Uncharacterized protein</fullName>
    </submittedName>
</protein>
<dbReference type="AlphaFoldDB" id="A0A512PAM5"/>
<accession>A0A512PAM5</accession>
<evidence type="ECO:0000313" key="2">
    <source>
        <dbReference type="Proteomes" id="UP000321798"/>
    </source>
</evidence>
<dbReference type="EMBL" id="BKAL01000002">
    <property type="protein sequence ID" value="GEP68254.1"/>
    <property type="molecule type" value="Genomic_DNA"/>
</dbReference>
<dbReference type="OrthoDB" id="4824754at2"/>
<evidence type="ECO:0000313" key="1">
    <source>
        <dbReference type="EMBL" id="GEP68254.1"/>
    </source>
</evidence>
<keyword evidence="2" id="KW-1185">Reference proteome</keyword>
<dbReference type="RefSeq" id="WP_146951980.1">
    <property type="nucleotide sequence ID" value="NZ_BAABBJ010000015.1"/>
</dbReference>
<gene>
    <name evidence="1" type="ORF">CSO01_09690</name>
</gene>
<reference evidence="1 2" key="1">
    <citation type="submission" date="2019-07" db="EMBL/GenBank/DDBJ databases">
        <title>Whole genome shotgun sequence of Cellulomonas soli NBRC 109434.</title>
        <authorList>
            <person name="Hosoyama A."/>
            <person name="Uohara A."/>
            <person name="Ohji S."/>
            <person name="Ichikawa N."/>
        </authorList>
    </citation>
    <scope>NUCLEOTIDE SEQUENCE [LARGE SCALE GENOMIC DNA]</scope>
    <source>
        <strain evidence="1 2">NBRC 109434</strain>
    </source>
</reference>
<organism evidence="1 2">
    <name type="scientific">Cellulomonas soli</name>
    <dbReference type="NCBI Taxonomy" id="931535"/>
    <lineage>
        <taxon>Bacteria</taxon>
        <taxon>Bacillati</taxon>
        <taxon>Actinomycetota</taxon>
        <taxon>Actinomycetes</taxon>
        <taxon>Micrococcales</taxon>
        <taxon>Cellulomonadaceae</taxon>
        <taxon>Cellulomonas</taxon>
    </lineage>
</organism>
<dbReference type="Proteomes" id="UP000321798">
    <property type="component" value="Unassembled WGS sequence"/>
</dbReference>
<name>A0A512PAM5_9CELL</name>
<sequence>MKPAQSRASVSIGTSLPAPRVLELAKLAARQVTDPDRRLRAEDRTSSAVDLIVRPLGEKTEILRFDVQVDRGGGRTTARTSIVDFGVDTGGVRALVPPVRRKIIGFAMYRTYMQQLASAVQNEDPMAIVTVMTGD</sequence>